<keyword evidence="2" id="KW-1133">Transmembrane helix</keyword>
<dbReference type="Proteomes" id="UP000033731">
    <property type="component" value="Unassembled WGS sequence"/>
</dbReference>
<feature type="region of interest" description="Disordered" evidence="1">
    <location>
        <begin position="218"/>
        <end position="239"/>
    </location>
</feature>
<feature type="transmembrane region" description="Helical" evidence="2">
    <location>
        <begin position="62"/>
        <end position="82"/>
    </location>
</feature>
<dbReference type="RefSeq" id="WP_045960350.1">
    <property type="nucleotide sequence ID" value="NZ_JMTK01000001.1"/>
</dbReference>
<evidence type="ECO:0000256" key="2">
    <source>
        <dbReference type="SAM" id="Phobius"/>
    </source>
</evidence>
<dbReference type="AlphaFoldDB" id="A0A0F4VP74"/>
<evidence type="ECO:0000313" key="3">
    <source>
        <dbReference type="EMBL" id="KJZ82477.1"/>
    </source>
</evidence>
<proteinExistence type="predicted"/>
<name>A0A0F4VP74_9HYPH</name>
<evidence type="ECO:0000256" key="1">
    <source>
        <dbReference type="SAM" id="MobiDB-lite"/>
    </source>
</evidence>
<keyword evidence="2" id="KW-0812">Transmembrane</keyword>
<organism evidence="3 4">
    <name type="scientific">Candidatus Liberibacter solanacearum</name>
    <dbReference type="NCBI Taxonomy" id="556287"/>
    <lineage>
        <taxon>Bacteria</taxon>
        <taxon>Pseudomonadati</taxon>
        <taxon>Pseudomonadota</taxon>
        <taxon>Alphaproteobacteria</taxon>
        <taxon>Hyphomicrobiales</taxon>
        <taxon>Rhizobiaceae</taxon>
        <taxon>Liberibacter</taxon>
    </lineage>
</organism>
<feature type="compositionally biased region" description="Acidic residues" evidence="1">
    <location>
        <begin position="230"/>
        <end position="239"/>
    </location>
</feature>
<dbReference type="Pfam" id="PF04367">
    <property type="entry name" value="DUF502"/>
    <property type="match status" value="1"/>
</dbReference>
<keyword evidence="4" id="KW-1185">Reference proteome</keyword>
<dbReference type="PATRIC" id="fig|556287.8.peg.83"/>
<keyword evidence="2" id="KW-0472">Membrane</keyword>
<protein>
    <submittedName>
        <fullName evidence="3">Transporter</fullName>
    </submittedName>
</protein>
<sequence>MYKKSLHSSISAKIRNNFFAGLIICAPAAITIWFTLSLIQWFDSFIVPYIPNRYNPGYYVDFPVPGFGLLIVIIGVNIVGFLGRNLLGRFFFFMGEAILSNTPIVRHLYKGTQQIIRTILKENSNSFKHACLVEYPSSGFWSLCFLTTDVKGELQEKFLDRGNPDMVTVFIPPTPLPTAGMLVFVPREKVIMLDMTAEDSAKMLISGGLLIPEHVKYSKESKSDSATYSQEDESTAEKK</sequence>
<gene>
    <name evidence="3" type="ORF">DJ66_0084</name>
</gene>
<accession>A0A0F4VP74</accession>
<reference evidence="3 4" key="1">
    <citation type="journal article" date="2015" name="Phytopathology">
        <title>Genomes of Candidatus Liberibacter solanacearum haplotype A from New Zealand and the USA suggest significant genome plasticity in the species.</title>
        <authorList>
            <person name="Thompson S.M."/>
            <person name="Johnson C.P."/>
            <person name="Lu A.Y."/>
            <person name="Frampton R.A."/>
            <person name="Sullivan K.L."/>
            <person name="Fiers M.W."/>
            <person name="Crowhurst R.N."/>
            <person name="Pitman A.R."/>
            <person name="Scott I."/>
            <person name="Gudmestad N.C."/>
            <person name="Smith G.R."/>
        </authorList>
    </citation>
    <scope>NUCLEOTIDE SEQUENCE [LARGE SCALE GENOMIC DNA]</scope>
    <source>
        <strain evidence="3 4">LsoNZ1</strain>
    </source>
</reference>
<evidence type="ECO:0000313" key="4">
    <source>
        <dbReference type="Proteomes" id="UP000033731"/>
    </source>
</evidence>
<feature type="transmembrane region" description="Helical" evidence="2">
    <location>
        <begin position="20"/>
        <end position="42"/>
    </location>
</feature>
<dbReference type="EMBL" id="JMTK01000001">
    <property type="protein sequence ID" value="KJZ82477.1"/>
    <property type="molecule type" value="Genomic_DNA"/>
</dbReference>
<comment type="caution">
    <text evidence="3">The sequence shown here is derived from an EMBL/GenBank/DDBJ whole genome shotgun (WGS) entry which is preliminary data.</text>
</comment>
<dbReference type="PANTHER" id="PTHR31876:SF26">
    <property type="entry name" value="PROTEIN LIKE COV 2"/>
    <property type="match status" value="1"/>
</dbReference>
<dbReference type="PANTHER" id="PTHR31876">
    <property type="entry name" value="COV-LIKE PROTEIN 1"/>
    <property type="match status" value="1"/>
</dbReference>
<dbReference type="InterPro" id="IPR007462">
    <property type="entry name" value="COV1-like"/>
</dbReference>